<feature type="compositionally biased region" description="Polar residues" evidence="1">
    <location>
        <begin position="10"/>
        <end position="25"/>
    </location>
</feature>
<feature type="region of interest" description="Disordered" evidence="1">
    <location>
        <begin position="1"/>
        <end position="48"/>
    </location>
</feature>
<evidence type="ECO:0000313" key="2">
    <source>
        <dbReference type="EMBL" id="KAF7837609.1"/>
    </source>
</evidence>
<evidence type="ECO:0000256" key="1">
    <source>
        <dbReference type="SAM" id="MobiDB-lite"/>
    </source>
</evidence>
<name>A0A834X435_9FABA</name>
<evidence type="ECO:0000313" key="3">
    <source>
        <dbReference type="Proteomes" id="UP000634136"/>
    </source>
</evidence>
<gene>
    <name evidence="2" type="ORF">G2W53_006091</name>
</gene>
<reference evidence="2" key="1">
    <citation type="submission" date="2020-09" db="EMBL/GenBank/DDBJ databases">
        <title>Genome-Enabled Discovery of Anthraquinone Biosynthesis in Senna tora.</title>
        <authorList>
            <person name="Kang S.-H."/>
            <person name="Pandey R.P."/>
            <person name="Lee C.-M."/>
            <person name="Sim J.-S."/>
            <person name="Jeong J.-T."/>
            <person name="Choi B.-S."/>
            <person name="Jung M."/>
            <person name="Ginzburg D."/>
            <person name="Zhao K."/>
            <person name="Won S.Y."/>
            <person name="Oh T.-J."/>
            <person name="Yu Y."/>
            <person name="Kim N.-H."/>
            <person name="Lee O.R."/>
            <person name="Lee T.-H."/>
            <person name="Bashyal P."/>
            <person name="Kim T.-S."/>
            <person name="Lee W.-H."/>
            <person name="Kawkins C."/>
            <person name="Kim C.-K."/>
            <person name="Kim J.S."/>
            <person name="Ahn B.O."/>
            <person name="Rhee S.Y."/>
            <person name="Sohng J.K."/>
        </authorList>
    </citation>
    <scope>NUCLEOTIDE SEQUENCE</scope>
    <source>
        <tissue evidence="2">Leaf</tissue>
    </source>
</reference>
<proteinExistence type="predicted"/>
<dbReference type="EMBL" id="JAAIUW010000003">
    <property type="protein sequence ID" value="KAF7837609.1"/>
    <property type="molecule type" value="Genomic_DNA"/>
</dbReference>
<dbReference type="AlphaFoldDB" id="A0A834X435"/>
<dbReference type="OrthoDB" id="649989at2759"/>
<protein>
    <submittedName>
        <fullName evidence="2">Protein TIFY 3-like</fullName>
    </submittedName>
</protein>
<comment type="caution">
    <text evidence="2">The sequence shown here is derived from an EMBL/GenBank/DDBJ whole genome shotgun (WGS) entry which is preliminary data.</text>
</comment>
<accession>A0A834X435</accession>
<sequence>MGSKAPYPSPSSTKVADNMENSFSADNAPDLVSFKHSEEEIQPSITAS</sequence>
<organism evidence="2 3">
    <name type="scientific">Senna tora</name>
    <dbReference type="NCBI Taxonomy" id="362788"/>
    <lineage>
        <taxon>Eukaryota</taxon>
        <taxon>Viridiplantae</taxon>
        <taxon>Streptophyta</taxon>
        <taxon>Embryophyta</taxon>
        <taxon>Tracheophyta</taxon>
        <taxon>Spermatophyta</taxon>
        <taxon>Magnoliopsida</taxon>
        <taxon>eudicotyledons</taxon>
        <taxon>Gunneridae</taxon>
        <taxon>Pentapetalae</taxon>
        <taxon>rosids</taxon>
        <taxon>fabids</taxon>
        <taxon>Fabales</taxon>
        <taxon>Fabaceae</taxon>
        <taxon>Caesalpinioideae</taxon>
        <taxon>Cassia clade</taxon>
        <taxon>Senna</taxon>
    </lineage>
</organism>
<keyword evidence="3" id="KW-1185">Reference proteome</keyword>
<dbReference type="Proteomes" id="UP000634136">
    <property type="component" value="Unassembled WGS sequence"/>
</dbReference>